<organism evidence="1 2">
    <name type="scientific">Limnohabitans planktonicus II-D5</name>
    <dbReference type="NCBI Taxonomy" id="1293045"/>
    <lineage>
        <taxon>Bacteria</taxon>
        <taxon>Pseudomonadati</taxon>
        <taxon>Pseudomonadota</taxon>
        <taxon>Betaproteobacteria</taxon>
        <taxon>Burkholderiales</taxon>
        <taxon>Comamonadaceae</taxon>
        <taxon>Limnohabitans</taxon>
    </lineage>
</organism>
<keyword evidence="2" id="KW-1185">Reference proteome</keyword>
<evidence type="ECO:0000313" key="2">
    <source>
        <dbReference type="Proteomes" id="UP000037507"/>
    </source>
</evidence>
<reference evidence="1" key="1">
    <citation type="submission" date="2017-04" db="EMBL/GenBank/DDBJ databases">
        <title>Unexpected and diverse lifestyles within the genus Limnohabitans.</title>
        <authorList>
            <person name="Kasalicky V."/>
            <person name="Mehrshad M."/>
            <person name="Andrei S.-A."/>
            <person name="Salcher M."/>
            <person name="Kratochvilova H."/>
            <person name="Simek K."/>
            <person name="Ghai R."/>
        </authorList>
    </citation>
    <scope>NUCLEOTIDE SEQUENCE [LARGE SCALE GENOMIC DNA]</scope>
    <source>
        <strain evidence="1">II-D5</strain>
    </source>
</reference>
<name>A0A2T7UGX7_9BURK</name>
<dbReference type="RefSeq" id="WP_053176668.1">
    <property type="nucleotide sequence ID" value="NZ_LFYT02000003.1"/>
</dbReference>
<protein>
    <submittedName>
        <fullName evidence="1">Uncharacterized protein</fullName>
    </submittedName>
</protein>
<gene>
    <name evidence="1" type="ORF">H663_003025</name>
</gene>
<dbReference type="OrthoDB" id="8912432at2"/>
<evidence type="ECO:0000313" key="1">
    <source>
        <dbReference type="EMBL" id="PVE43950.1"/>
    </source>
</evidence>
<proteinExistence type="predicted"/>
<accession>A0A2T7UGX7</accession>
<dbReference type="AlphaFoldDB" id="A0A2T7UGX7"/>
<dbReference type="STRING" id="1293045.H663_20010"/>
<sequence length="183" mass="21291">MNTSFTSAINYKEIPFMYRRLLLCLVTALALTGCATGPRQVDHNFSFDGWKDGWYSGPNSNVQLQEYSYGDQYHMVREKVKSGETRIPANTSVSGPMPVGEFLYVRWLLKGSGEMVEHRVDLRDRLPKDMHDHRVSFVIDGKDLYVYVVTTRPKPYYGAPPVLRHWLSEQMYTYEIYPSHHKF</sequence>
<dbReference type="EMBL" id="LFYT02000003">
    <property type="protein sequence ID" value="PVE43950.1"/>
    <property type="molecule type" value="Genomic_DNA"/>
</dbReference>
<comment type="caution">
    <text evidence="1">The sequence shown here is derived from an EMBL/GenBank/DDBJ whole genome shotgun (WGS) entry which is preliminary data.</text>
</comment>
<dbReference type="Proteomes" id="UP000037507">
    <property type="component" value="Unassembled WGS sequence"/>
</dbReference>